<protein>
    <submittedName>
        <fullName evidence="5">3-hydroxybutyryl-CoA dehydrogenase</fullName>
    </submittedName>
</protein>
<proteinExistence type="predicted"/>
<dbReference type="Gene3D" id="1.10.1040.10">
    <property type="entry name" value="N-(1-d-carboxylethyl)-l-norvaline Dehydrogenase, domain 2"/>
    <property type="match status" value="1"/>
</dbReference>
<feature type="domain" description="3-hydroxyacyl-CoA dehydrogenase NAD binding" evidence="4">
    <location>
        <begin position="16"/>
        <end position="193"/>
    </location>
</feature>
<dbReference type="GO" id="GO:0006631">
    <property type="term" value="P:fatty acid metabolic process"/>
    <property type="evidence" value="ECO:0007669"/>
    <property type="project" value="InterPro"/>
</dbReference>
<feature type="site" description="Important for catalytic activity" evidence="2">
    <location>
        <position position="150"/>
    </location>
</feature>
<dbReference type="STRING" id="1114856.GCA_000383975_04357"/>
<organism evidence="5 6">
    <name type="scientific">Natronorubrum tibetense GA33</name>
    <dbReference type="NCBI Taxonomy" id="1114856"/>
    <lineage>
        <taxon>Archaea</taxon>
        <taxon>Methanobacteriati</taxon>
        <taxon>Methanobacteriota</taxon>
        <taxon>Stenosarchaea group</taxon>
        <taxon>Halobacteria</taxon>
        <taxon>Halobacteriales</taxon>
        <taxon>Natrialbaceae</taxon>
        <taxon>Natronorubrum</taxon>
    </lineage>
</organism>
<dbReference type="GO" id="GO:0070403">
    <property type="term" value="F:NAD+ binding"/>
    <property type="evidence" value="ECO:0007669"/>
    <property type="project" value="InterPro"/>
</dbReference>
<dbReference type="InterPro" id="IPR006108">
    <property type="entry name" value="3HC_DH_C"/>
</dbReference>
<comment type="caution">
    <text evidence="5">The sequence shown here is derived from an EMBL/GenBank/DDBJ whole genome shotgun (WGS) entry which is preliminary data.</text>
</comment>
<dbReference type="PATRIC" id="fig|1114856.3.peg.3356"/>
<dbReference type="OrthoDB" id="51300at2157"/>
<dbReference type="PANTHER" id="PTHR48075">
    <property type="entry name" value="3-HYDROXYACYL-COA DEHYDROGENASE FAMILY PROTEIN"/>
    <property type="match status" value="1"/>
</dbReference>
<keyword evidence="6" id="KW-1185">Reference proteome</keyword>
<dbReference type="SUPFAM" id="SSF48179">
    <property type="entry name" value="6-phosphogluconate dehydrogenase C-terminal domain-like"/>
    <property type="match status" value="1"/>
</dbReference>
<dbReference type="AlphaFoldDB" id="L9VPH5"/>
<dbReference type="Proteomes" id="UP000011599">
    <property type="component" value="Unassembled WGS sequence"/>
</dbReference>
<evidence type="ECO:0000313" key="5">
    <source>
        <dbReference type="EMBL" id="ELY38956.1"/>
    </source>
</evidence>
<dbReference type="InterPro" id="IPR008927">
    <property type="entry name" value="6-PGluconate_DH-like_C_sf"/>
</dbReference>
<evidence type="ECO:0000259" key="4">
    <source>
        <dbReference type="Pfam" id="PF02737"/>
    </source>
</evidence>
<accession>L9VPH5</accession>
<name>L9VPH5_9EURY</name>
<dbReference type="InterPro" id="IPR006176">
    <property type="entry name" value="3-OHacyl-CoA_DH_NAD-bd"/>
</dbReference>
<dbReference type="InterPro" id="IPR013328">
    <property type="entry name" value="6PGD_dom2"/>
</dbReference>
<evidence type="ECO:0000313" key="6">
    <source>
        <dbReference type="Proteomes" id="UP000011599"/>
    </source>
</evidence>
<dbReference type="EMBL" id="AOHW01000040">
    <property type="protein sequence ID" value="ELY38956.1"/>
    <property type="molecule type" value="Genomic_DNA"/>
</dbReference>
<gene>
    <name evidence="5" type="ORF">C496_16232</name>
</gene>
<dbReference type="SUPFAM" id="SSF51735">
    <property type="entry name" value="NAD(P)-binding Rossmann-fold domains"/>
    <property type="match status" value="1"/>
</dbReference>
<sequence>MEGHSSGDSEAVSRPAIIGAGTMGRNIAVASAVGGQPVTLFDIDDEALSDAESEVRSTVRTLTDRGVADVTDVSEVRERVTYVSNLETAVADAPLIIEAVTEDRETKAAVYERIERHASPSATLATNTSSLSITELAASLTHPERFCGMHWFHPAHIVPVVEVVYGEHTTDEPVAVATAFLEAIGKDPVVVEEDIPGFIANRIQSAMAREAWALLGAGVASAEDIDRAVKGTFGFRLPTLGVLEKGDHSGLDVHHTVLSELLEEIDRQTTPPSVLSDLVAEGRLGVKTDRGVYDWSEADLERTMAERDQRLLDQLEVYRAARGPPESPDEFEPGS</sequence>
<dbReference type="InterPro" id="IPR036291">
    <property type="entry name" value="NAD(P)-bd_dom_sf"/>
</dbReference>
<dbReference type="Gene3D" id="3.40.50.720">
    <property type="entry name" value="NAD(P)-binding Rossmann-like Domain"/>
    <property type="match status" value="1"/>
</dbReference>
<evidence type="ECO:0000256" key="1">
    <source>
        <dbReference type="ARBA" id="ARBA00023002"/>
    </source>
</evidence>
<dbReference type="InterPro" id="IPR022694">
    <property type="entry name" value="3-OHacyl-CoA_DH"/>
</dbReference>
<keyword evidence="1" id="KW-0560">Oxidoreductase</keyword>
<feature type="domain" description="3-hydroxyacyl-CoA dehydrogenase C-terminal" evidence="3">
    <location>
        <begin position="197"/>
        <end position="295"/>
    </location>
</feature>
<dbReference type="RefSeq" id="WP_006091263.1">
    <property type="nucleotide sequence ID" value="NZ_AOHW01000040.1"/>
</dbReference>
<evidence type="ECO:0000259" key="3">
    <source>
        <dbReference type="Pfam" id="PF00725"/>
    </source>
</evidence>
<dbReference type="PANTHER" id="PTHR48075:SF5">
    <property type="entry name" value="3-HYDROXYBUTYRYL-COA DEHYDROGENASE"/>
    <property type="match status" value="1"/>
</dbReference>
<dbReference type="Pfam" id="PF00725">
    <property type="entry name" value="3HCDH"/>
    <property type="match status" value="1"/>
</dbReference>
<dbReference type="eggNOG" id="arCOG00250">
    <property type="taxonomic scope" value="Archaea"/>
</dbReference>
<reference evidence="5 6" key="1">
    <citation type="journal article" date="2014" name="PLoS Genet.">
        <title>Phylogenetically driven sequencing of extremely halophilic archaea reveals strategies for static and dynamic osmo-response.</title>
        <authorList>
            <person name="Becker E.A."/>
            <person name="Seitzer P.M."/>
            <person name="Tritt A."/>
            <person name="Larsen D."/>
            <person name="Krusor M."/>
            <person name="Yao A.I."/>
            <person name="Wu D."/>
            <person name="Madern D."/>
            <person name="Eisen J.A."/>
            <person name="Darling A.E."/>
            <person name="Facciotti M.T."/>
        </authorList>
    </citation>
    <scope>NUCLEOTIDE SEQUENCE [LARGE SCALE GENOMIC DNA]</scope>
    <source>
        <strain evidence="5 6">GA33</strain>
    </source>
</reference>
<evidence type="ECO:0000256" key="2">
    <source>
        <dbReference type="PIRSR" id="PIRSR000105-1"/>
    </source>
</evidence>
<dbReference type="Pfam" id="PF02737">
    <property type="entry name" value="3HCDH_N"/>
    <property type="match status" value="1"/>
</dbReference>
<dbReference type="PIRSF" id="PIRSF000105">
    <property type="entry name" value="HCDH"/>
    <property type="match status" value="1"/>
</dbReference>
<dbReference type="GO" id="GO:0016616">
    <property type="term" value="F:oxidoreductase activity, acting on the CH-OH group of donors, NAD or NADP as acceptor"/>
    <property type="evidence" value="ECO:0007669"/>
    <property type="project" value="InterPro"/>
</dbReference>